<gene>
    <name evidence="2" type="ORF">SDC9_149487</name>
</gene>
<evidence type="ECO:0000256" key="1">
    <source>
        <dbReference type="SAM" id="Phobius"/>
    </source>
</evidence>
<proteinExistence type="predicted"/>
<keyword evidence="1" id="KW-0812">Transmembrane</keyword>
<dbReference type="PANTHER" id="PTHR30489">
    <property type="entry name" value="LIPOPROTEIN-RELEASING SYSTEM TRANSMEMBRANE PROTEIN LOLE"/>
    <property type="match status" value="1"/>
</dbReference>
<comment type="caution">
    <text evidence="2">The sequence shown here is derived from an EMBL/GenBank/DDBJ whole genome shotgun (WGS) entry which is preliminary data.</text>
</comment>
<evidence type="ECO:0000313" key="2">
    <source>
        <dbReference type="EMBL" id="MPN02273.1"/>
    </source>
</evidence>
<sequence>MTEVFLYSETIRLLALPKENSVLLLELEQGELPTFEDDIVLPASIVMRYGYQLGESIQLQSVKSINKPVSFHICGILSGKKGVLTYPLTTYDGLTRLQPAEKLTPTALIQLDGREELLTFEKRLQNIGRGMAIKTLTQEYEEAQANLTLSDTLVNGLRSLILMISASSLSILLYITLRSGAYQIGVLRAVGMEKPWLLIPAFLQTLLVFNIGYFSTYFLLPPVAQTMGLMTEKQALLQHLHSDFWVFLGVGMLSTLVVQLQFLSSSIPRLFREAL</sequence>
<feature type="transmembrane region" description="Helical" evidence="1">
    <location>
        <begin position="244"/>
        <end position="263"/>
    </location>
</feature>
<keyword evidence="1" id="KW-1133">Transmembrane helix</keyword>
<reference evidence="2" key="1">
    <citation type="submission" date="2019-08" db="EMBL/GenBank/DDBJ databases">
        <authorList>
            <person name="Kucharzyk K."/>
            <person name="Murdoch R.W."/>
            <person name="Higgins S."/>
            <person name="Loffler F."/>
        </authorList>
    </citation>
    <scope>NUCLEOTIDE SEQUENCE</scope>
</reference>
<keyword evidence="1" id="KW-0472">Membrane</keyword>
<dbReference type="EMBL" id="VSSQ01048225">
    <property type="protein sequence ID" value="MPN02273.1"/>
    <property type="molecule type" value="Genomic_DNA"/>
</dbReference>
<feature type="transmembrane region" description="Helical" evidence="1">
    <location>
        <begin position="196"/>
        <end position="220"/>
    </location>
</feature>
<accession>A0A645EP00</accession>
<dbReference type="AlphaFoldDB" id="A0A645EP00"/>
<organism evidence="2">
    <name type="scientific">bioreactor metagenome</name>
    <dbReference type="NCBI Taxonomy" id="1076179"/>
    <lineage>
        <taxon>unclassified sequences</taxon>
        <taxon>metagenomes</taxon>
        <taxon>ecological metagenomes</taxon>
    </lineage>
</organism>
<dbReference type="GO" id="GO:0044874">
    <property type="term" value="P:lipoprotein localization to outer membrane"/>
    <property type="evidence" value="ECO:0007669"/>
    <property type="project" value="TreeGrafter"/>
</dbReference>
<protein>
    <recommendedName>
        <fullName evidence="3">ABC3 transporter permease protein domain-containing protein</fullName>
    </recommendedName>
</protein>
<feature type="transmembrane region" description="Helical" evidence="1">
    <location>
        <begin position="156"/>
        <end position="175"/>
    </location>
</feature>
<dbReference type="PANTHER" id="PTHR30489:SF0">
    <property type="entry name" value="LIPOPROTEIN-RELEASING SYSTEM TRANSMEMBRANE PROTEIN LOLE"/>
    <property type="match status" value="1"/>
</dbReference>
<evidence type="ECO:0008006" key="3">
    <source>
        <dbReference type="Google" id="ProtNLM"/>
    </source>
</evidence>
<dbReference type="InterPro" id="IPR051447">
    <property type="entry name" value="Lipoprotein-release_system"/>
</dbReference>
<name>A0A645EP00_9ZZZZ</name>
<dbReference type="GO" id="GO:0098797">
    <property type="term" value="C:plasma membrane protein complex"/>
    <property type="evidence" value="ECO:0007669"/>
    <property type="project" value="TreeGrafter"/>
</dbReference>